<reference evidence="2" key="1">
    <citation type="journal article" date="2019" name="Science">
        <title>Mutation of a bHLH transcription factor allowed almond domestication.</title>
        <authorList>
            <person name="Sanchez-Perez R."/>
            <person name="Pavan S."/>
            <person name="Mazzeo R."/>
            <person name="Moldovan C."/>
            <person name="Aiese Cigliano R."/>
            <person name="Del Cueto J."/>
            <person name="Ricciardi F."/>
            <person name="Lotti C."/>
            <person name="Ricciardi L."/>
            <person name="Dicenta F."/>
            <person name="Lopez-Marques R.L."/>
            <person name="Lindberg Moller B."/>
        </authorList>
    </citation>
    <scope>NUCLEOTIDE SEQUENCE</scope>
</reference>
<dbReference type="Pfam" id="PF10539">
    <property type="entry name" value="Dev_Cell_Death"/>
    <property type="match status" value="1"/>
</dbReference>
<name>A0A4Y1RH34_PRUDU</name>
<proteinExistence type="predicted"/>
<organism evidence="2">
    <name type="scientific">Prunus dulcis</name>
    <name type="common">Almond</name>
    <name type="synonym">Amygdalus dulcis</name>
    <dbReference type="NCBI Taxonomy" id="3755"/>
    <lineage>
        <taxon>Eukaryota</taxon>
        <taxon>Viridiplantae</taxon>
        <taxon>Streptophyta</taxon>
        <taxon>Embryophyta</taxon>
        <taxon>Tracheophyta</taxon>
        <taxon>Spermatophyta</taxon>
        <taxon>Magnoliopsida</taxon>
        <taxon>eudicotyledons</taxon>
        <taxon>Gunneridae</taxon>
        <taxon>Pentapetalae</taxon>
        <taxon>rosids</taxon>
        <taxon>fabids</taxon>
        <taxon>Rosales</taxon>
        <taxon>Rosaceae</taxon>
        <taxon>Amygdaloideae</taxon>
        <taxon>Amygdaleae</taxon>
        <taxon>Prunus</taxon>
    </lineage>
</organism>
<dbReference type="PANTHER" id="PTHR46444:SF19">
    <property type="entry name" value="OS02G0745600 PROTEIN"/>
    <property type="match status" value="1"/>
</dbReference>
<dbReference type="PROSITE" id="PS51222">
    <property type="entry name" value="DCD"/>
    <property type="match status" value="1"/>
</dbReference>
<evidence type="ECO:0000259" key="1">
    <source>
        <dbReference type="PROSITE" id="PS51222"/>
    </source>
</evidence>
<feature type="domain" description="DCD" evidence="1">
    <location>
        <begin position="82"/>
        <end position="210"/>
    </location>
</feature>
<dbReference type="AlphaFoldDB" id="A0A4Y1RH34"/>
<dbReference type="InterPro" id="IPR013989">
    <property type="entry name" value="Dev_and_cell_death_domain"/>
</dbReference>
<gene>
    <name evidence="2" type="ORF">Prudu_014520</name>
</gene>
<accession>A0A4Y1RH34</accession>
<evidence type="ECO:0000313" key="2">
    <source>
        <dbReference type="EMBL" id="BBH03601.1"/>
    </source>
</evidence>
<dbReference type="EMBL" id="AP019301">
    <property type="protein sequence ID" value="BBH03601.1"/>
    <property type="molecule type" value="Genomic_DNA"/>
</dbReference>
<protein>
    <submittedName>
        <fullName evidence="2">Development and Cell Death domain protein</fullName>
    </submittedName>
</protein>
<sequence>MSCELVMINEKGAFFEMVFNMTRVRDEAFEDKGPAVNYLDANYFHAPASENRAYDRVSSPADNIRRDAAEDQGLRKDHLGLEEFSGYIFMCNGRTKPECHLHRVFGLPAGRKEVIEKIRPGMKLFLFDYNVKFLYGVYEATTAGKLNLERTAFGGNFPAQVRFKIYRECLPLPESDFKHAIQDNYKRGSNKFNTILNSQQVSHLLSLFHPITMQSSTQNDSSYMKDQFQTGARLPSSGSTYFSSMHSSSTPQVLVPQHVPQGVHQQWDSSGSTGNMGIVHYSVGSQPIVPAQPMKDQFQSSVSLPSMKDPNAAWASPMLEPQYIQPSVLHPQYPSYGYTMNMSYFYPAVQPQAMPASSQTYYSAEFGQHHLAEVTAQPAPNHMKAITGMRLHRIWFLLINTRASGMVTVSHLCRRMGKLFYSRRMLLNTTISTKCLQPHMLHHLCNNIRSHQNSLGLQQGQFRCCHQIPGQGPAQHRADGQIVDLKHAGN</sequence>
<dbReference type="PANTHER" id="PTHR46444">
    <property type="entry name" value="DCD (DEVELOPMENT AND CELL DEATH) DOMAIN PROTEIN-RELATED"/>
    <property type="match status" value="1"/>
</dbReference>
<dbReference type="SMART" id="SM00767">
    <property type="entry name" value="DCD"/>
    <property type="match status" value="1"/>
</dbReference>